<protein>
    <submittedName>
        <fullName evidence="1">UPF0158 family protein</fullName>
    </submittedName>
</protein>
<gene>
    <name evidence="1" type="ORF">ACKA06_00065</name>
</gene>
<evidence type="ECO:0000313" key="1">
    <source>
        <dbReference type="EMBL" id="MFL8935164.1"/>
    </source>
</evidence>
<dbReference type="RefSeq" id="WP_197670186.1">
    <property type="nucleotide sequence ID" value="NZ_JBJOSA010000001.1"/>
</dbReference>
<dbReference type="InterPro" id="IPR005361">
    <property type="entry name" value="UPF0158"/>
</dbReference>
<name>A0ABW8VI85_9BACI</name>
<reference evidence="1 2" key="1">
    <citation type="submission" date="2024-12" db="EMBL/GenBank/DDBJ databases">
        <authorList>
            <person name="Li X."/>
            <person name="Zhang D."/>
        </authorList>
    </citation>
    <scope>NUCLEOTIDE SEQUENCE [LARGE SCALE GENOMIC DNA]</scope>
    <source>
        <strain evidence="1 2">JCM19602</strain>
    </source>
</reference>
<organism evidence="1 2">
    <name type="scientific">Rossellomorea oryzaecorticis</name>
    <dbReference type="NCBI Taxonomy" id="1396505"/>
    <lineage>
        <taxon>Bacteria</taxon>
        <taxon>Bacillati</taxon>
        <taxon>Bacillota</taxon>
        <taxon>Bacilli</taxon>
        <taxon>Bacillales</taxon>
        <taxon>Bacillaceae</taxon>
        <taxon>Rossellomorea</taxon>
    </lineage>
</organism>
<dbReference type="EMBL" id="JBJOSA010000001">
    <property type="protein sequence ID" value="MFL8935164.1"/>
    <property type="molecule type" value="Genomic_DNA"/>
</dbReference>
<comment type="caution">
    <text evidence="1">The sequence shown here is derived from an EMBL/GenBank/DDBJ whole genome shotgun (WGS) entry which is preliminary data.</text>
</comment>
<evidence type="ECO:0000313" key="2">
    <source>
        <dbReference type="Proteomes" id="UP001628668"/>
    </source>
</evidence>
<dbReference type="Pfam" id="PF03682">
    <property type="entry name" value="UPF0158"/>
    <property type="match status" value="1"/>
</dbReference>
<sequence>MAKKVKLSSLVDGLEVPFDGVSSYLNLATGEVLSLSDRVFVAAEDEEPIDEFEGWEQTEYEFAVEILNHPEQYLELPDEDEINEYRMMESFCYHHKDKKVKQQLSNAIIGRGAFRRFKDQAISLGVIEDWYSFKRECYKDIMIEWCEMNGLEYE</sequence>
<dbReference type="Proteomes" id="UP001628668">
    <property type="component" value="Unassembled WGS sequence"/>
</dbReference>
<proteinExistence type="predicted"/>
<accession>A0ABW8VI85</accession>
<keyword evidence="2" id="KW-1185">Reference proteome</keyword>